<sequence>HDLHFTSRTIPWTHDGSGTSGSDAWRAPVAG</sequence>
<feature type="region of interest" description="Disordered" evidence="1">
    <location>
        <begin position="1"/>
        <end position="31"/>
    </location>
</feature>
<name>A0A367LXL3_PSEAI</name>
<evidence type="ECO:0000256" key="1">
    <source>
        <dbReference type="SAM" id="MobiDB-lite"/>
    </source>
</evidence>
<dbReference type="Proteomes" id="UP000253594">
    <property type="component" value="Unassembled WGS sequence"/>
</dbReference>
<feature type="non-terminal residue" evidence="2">
    <location>
        <position position="1"/>
    </location>
</feature>
<evidence type="ECO:0000313" key="2">
    <source>
        <dbReference type="EMBL" id="RCI69483.1"/>
    </source>
</evidence>
<dbReference type="AlphaFoldDB" id="A0A367LXL3"/>
<gene>
    <name evidence="2" type="ORF">DT376_39720</name>
</gene>
<dbReference type="EMBL" id="QORE01003034">
    <property type="protein sequence ID" value="RCI69483.1"/>
    <property type="molecule type" value="Genomic_DNA"/>
</dbReference>
<feature type="compositionally biased region" description="Polar residues" evidence="1">
    <location>
        <begin position="1"/>
        <end position="22"/>
    </location>
</feature>
<proteinExistence type="predicted"/>
<accession>A0A367LXL3</accession>
<protein>
    <submittedName>
        <fullName evidence="2">Type VI secretion system tube protein Hcp</fullName>
    </submittedName>
</protein>
<organism evidence="2 3">
    <name type="scientific">Pseudomonas aeruginosa</name>
    <dbReference type="NCBI Taxonomy" id="287"/>
    <lineage>
        <taxon>Bacteria</taxon>
        <taxon>Pseudomonadati</taxon>
        <taxon>Pseudomonadota</taxon>
        <taxon>Gammaproteobacteria</taxon>
        <taxon>Pseudomonadales</taxon>
        <taxon>Pseudomonadaceae</taxon>
        <taxon>Pseudomonas</taxon>
    </lineage>
</organism>
<evidence type="ECO:0000313" key="3">
    <source>
        <dbReference type="Proteomes" id="UP000253594"/>
    </source>
</evidence>
<comment type="caution">
    <text evidence="2">The sequence shown here is derived from an EMBL/GenBank/DDBJ whole genome shotgun (WGS) entry which is preliminary data.</text>
</comment>
<reference evidence="2 3" key="1">
    <citation type="submission" date="2018-07" db="EMBL/GenBank/DDBJ databases">
        <title>Mechanisms of high-level aminoglycoside resistance among Gram-negative pathogens in Brazil.</title>
        <authorList>
            <person name="Ballaben A.S."/>
            <person name="Darini A.L.C."/>
            <person name="Doi Y."/>
        </authorList>
    </citation>
    <scope>NUCLEOTIDE SEQUENCE [LARGE SCALE GENOMIC DNA]</scope>
    <source>
        <strain evidence="2 3">B2-305</strain>
    </source>
</reference>